<keyword evidence="2" id="KW-1133">Transmembrane helix</keyword>
<keyword evidence="2" id="KW-0812">Transmembrane</keyword>
<feature type="transmembrane region" description="Helical" evidence="2">
    <location>
        <begin position="149"/>
        <end position="169"/>
    </location>
</feature>
<feature type="compositionally biased region" description="Basic and acidic residues" evidence="1">
    <location>
        <begin position="254"/>
        <end position="263"/>
    </location>
</feature>
<feature type="transmembrane region" description="Helical" evidence="2">
    <location>
        <begin position="110"/>
        <end position="129"/>
    </location>
</feature>
<dbReference type="RefSeq" id="WP_386711530.1">
    <property type="nucleotide sequence ID" value="NZ_JBHXIJ010000048.1"/>
</dbReference>
<sequence>MHLTRSTPARRTPSVPPAAPGQPGQPAGGRRRAAAAALAGAALLYNGWLLELSLPTGLDPRHSYVSELFAADQPFRALFGGMEIACALLVMAGALAAARDPLPGAAARGGWWALCGFGASSLADVLLPMGCAPSLEPACRAVHPWHTVTSGLVHFFLFASMALFCVAAASAPSRTPLIRRWGPLLLAGALVCAVSTVGPLIGSPGWHGLPQRAHVLLVGLWFALLARELLVSGGGLARGAASGPLPGTAPPQHPENRPAGRTS</sequence>
<gene>
    <name evidence="3" type="ORF">ACFWJN_09775</name>
</gene>
<feature type="transmembrane region" description="Helical" evidence="2">
    <location>
        <begin position="77"/>
        <end position="98"/>
    </location>
</feature>
<evidence type="ECO:0000256" key="1">
    <source>
        <dbReference type="SAM" id="MobiDB-lite"/>
    </source>
</evidence>
<feature type="transmembrane region" description="Helical" evidence="2">
    <location>
        <begin position="213"/>
        <end position="230"/>
    </location>
</feature>
<reference evidence="3 4" key="1">
    <citation type="submission" date="2024-09" db="EMBL/GenBank/DDBJ databases">
        <title>The Natural Products Discovery Center: Release of the First 8490 Sequenced Strains for Exploring Actinobacteria Biosynthetic Diversity.</title>
        <authorList>
            <person name="Kalkreuter E."/>
            <person name="Kautsar S.A."/>
            <person name="Yang D."/>
            <person name="Bader C.D."/>
            <person name="Teijaro C.N."/>
            <person name="Fluegel L."/>
            <person name="Davis C.M."/>
            <person name="Simpson J.R."/>
            <person name="Lauterbach L."/>
            <person name="Steele A.D."/>
            <person name="Gui C."/>
            <person name="Meng S."/>
            <person name="Li G."/>
            <person name="Viehrig K."/>
            <person name="Ye F."/>
            <person name="Su P."/>
            <person name="Kiefer A.F."/>
            <person name="Nichols A."/>
            <person name="Cepeda A.J."/>
            <person name="Yan W."/>
            <person name="Fan B."/>
            <person name="Jiang Y."/>
            <person name="Adhikari A."/>
            <person name="Zheng C.-J."/>
            <person name="Schuster L."/>
            <person name="Cowan T.M."/>
            <person name="Smanski M.J."/>
            <person name="Chevrette M.G."/>
            <person name="De Carvalho L.P.S."/>
            <person name="Shen B."/>
        </authorList>
    </citation>
    <scope>NUCLEOTIDE SEQUENCE [LARGE SCALE GENOMIC DNA]</scope>
    <source>
        <strain evidence="3 4">NPDC058348</strain>
    </source>
</reference>
<feature type="transmembrane region" description="Helical" evidence="2">
    <location>
        <begin position="181"/>
        <end position="201"/>
    </location>
</feature>
<dbReference type="InterPro" id="IPR009339">
    <property type="entry name" value="DUF998"/>
</dbReference>
<feature type="transmembrane region" description="Helical" evidence="2">
    <location>
        <begin position="33"/>
        <end position="50"/>
    </location>
</feature>
<evidence type="ECO:0000256" key="2">
    <source>
        <dbReference type="SAM" id="Phobius"/>
    </source>
</evidence>
<protein>
    <submittedName>
        <fullName evidence="3">DUF998 domain-containing protein</fullName>
    </submittedName>
</protein>
<comment type="caution">
    <text evidence="3">The sequence shown here is derived from an EMBL/GenBank/DDBJ whole genome shotgun (WGS) entry which is preliminary data.</text>
</comment>
<proteinExistence type="predicted"/>
<accession>A0ABW6FHV3</accession>
<name>A0ABW6FHV3_9ACTN</name>
<evidence type="ECO:0000313" key="4">
    <source>
        <dbReference type="Proteomes" id="UP001598448"/>
    </source>
</evidence>
<feature type="region of interest" description="Disordered" evidence="1">
    <location>
        <begin position="241"/>
        <end position="263"/>
    </location>
</feature>
<dbReference type="Proteomes" id="UP001598448">
    <property type="component" value="Unassembled WGS sequence"/>
</dbReference>
<evidence type="ECO:0000313" key="3">
    <source>
        <dbReference type="EMBL" id="MFD5099245.1"/>
    </source>
</evidence>
<dbReference type="EMBL" id="JBHXIJ010000048">
    <property type="protein sequence ID" value="MFD5099245.1"/>
    <property type="molecule type" value="Genomic_DNA"/>
</dbReference>
<keyword evidence="2" id="KW-0472">Membrane</keyword>
<keyword evidence="4" id="KW-1185">Reference proteome</keyword>
<organism evidence="3 4">
    <name type="scientific">Streptomyces albidochromogenes</name>
    <dbReference type="NCBI Taxonomy" id="329524"/>
    <lineage>
        <taxon>Bacteria</taxon>
        <taxon>Bacillati</taxon>
        <taxon>Actinomycetota</taxon>
        <taxon>Actinomycetes</taxon>
        <taxon>Kitasatosporales</taxon>
        <taxon>Streptomycetaceae</taxon>
        <taxon>Streptomyces</taxon>
    </lineage>
</organism>
<dbReference type="Pfam" id="PF06197">
    <property type="entry name" value="DUF998"/>
    <property type="match status" value="1"/>
</dbReference>
<feature type="region of interest" description="Disordered" evidence="1">
    <location>
        <begin position="1"/>
        <end position="31"/>
    </location>
</feature>